<sequence>MIRCLCSLGDKHSLKRAFAALVYVVERKGELVEAGSVRVVLENLNAAGSAAEPHVSVHHCLQGHDLVITLINPVWMSGV</sequence>
<dbReference type="InterPro" id="IPR057440">
    <property type="entry name" value="At1g68980-like_TPR"/>
</dbReference>
<keyword evidence="3" id="KW-1185">Reference proteome</keyword>
<feature type="domain" description="At1g68980-like TPR repeats" evidence="1">
    <location>
        <begin position="2"/>
        <end position="61"/>
    </location>
</feature>
<dbReference type="Pfam" id="PF25245">
    <property type="entry name" value="TPR_At1g68980"/>
    <property type="match status" value="1"/>
</dbReference>
<accession>A0A7N1A3K8</accession>
<evidence type="ECO:0000259" key="1">
    <source>
        <dbReference type="Pfam" id="PF25245"/>
    </source>
</evidence>
<reference evidence="2" key="1">
    <citation type="submission" date="2021-01" db="UniProtKB">
        <authorList>
            <consortium name="EnsemblPlants"/>
        </authorList>
    </citation>
    <scope>IDENTIFICATION</scope>
</reference>
<organism evidence="2 3">
    <name type="scientific">Kalanchoe fedtschenkoi</name>
    <name type="common">Lavender scallops</name>
    <name type="synonym">South American air plant</name>
    <dbReference type="NCBI Taxonomy" id="63787"/>
    <lineage>
        <taxon>Eukaryota</taxon>
        <taxon>Viridiplantae</taxon>
        <taxon>Streptophyta</taxon>
        <taxon>Embryophyta</taxon>
        <taxon>Tracheophyta</taxon>
        <taxon>Spermatophyta</taxon>
        <taxon>Magnoliopsida</taxon>
        <taxon>eudicotyledons</taxon>
        <taxon>Gunneridae</taxon>
        <taxon>Pentapetalae</taxon>
        <taxon>Saxifragales</taxon>
        <taxon>Crassulaceae</taxon>
        <taxon>Kalanchoe</taxon>
    </lineage>
</organism>
<dbReference type="EnsemblPlants" id="Kaladp0092s0141.1.v1.1">
    <property type="protein sequence ID" value="Kaladp0092s0141.1.v1.1.CDS.1"/>
    <property type="gene ID" value="Kaladp0092s0141.v1.1"/>
</dbReference>
<evidence type="ECO:0000313" key="2">
    <source>
        <dbReference type="EnsemblPlants" id="Kaladp0092s0141.1.v1.1.CDS.1"/>
    </source>
</evidence>
<evidence type="ECO:0000313" key="3">
    <source>
        <dbReference type="Proteomes" id="UP000594263"/>
    </source>
</evidence>
<name>A0A7N1A3K8_KALFE</name>
<dbReference type="Proteomes" id="UP000594263">
    <property type="component" value="Unplaced"/>
</dbReference>
<protein>
    <recommendedName>
        <fullName evidence="1">At1g68980-like TPR repeats domain-containing protein</fullName>
    </recommendedName>
</protein>
<dbReference type="Gramene" id="Kaladp0092s0141.1.v1.1">
    <property type="protein sequence ID" value="Kaladp0092s0141.1.v1.1.CDS.1"/>
    <property type="gene ID" value="Kaladp0092s0141.v1.1"/>
</dbReference>
<dbReference type="AlphaFoldDB" id="A0A7N1A3K8"/>
<proteinExistence type="predicted"/>